<proteinExistence type="predicted"/>
<evidence type="ECO:0000313" key="3">
    <source>
        <dbReference type="Proteomes" id="UP001152523"/>
    </source>
</evidence>
<keyword evidence="3" id="KW-1185">Reference proteome</keyword>
<evidence type="ECO:0000313" key="1">
    <source>
        <dbReference type="EMBL" id="CAH9105253.1"/>
    </source>
</evidence>
<comment type="caution">
    <text evidence="1">The sequence shown here is derived from an EMBL/GenBank/DDBJ whole genome shotgun (WGS) entry which is preliminary data.</text>
</comment>
<protein>
    <submittedName>
        <fullName evidence="1">Uncharacterized protein</fullName>
    </submittedName>
</protein>
<evidence type="ECO:0000313" key="2">
    <source>
        <dbReference type="EMBL" id="CAH9142023.1"/>
    </source>
</evidence>
<organism evidence="1 3">
    <name type="scientific">Cuscuta epithymum</name>
    <dbReference type="NCBI Taxonomy" id="186058"/>
    <lineage>
        <taxon>Eukaryota</taxon>
        <taxon>Viridiplantae</taxon>
        <taxon>Streptophyta</taxon>
        <taxon>Embryophyta</taxon>
        <taxon>Tracheophyta</taxon>
        <taxon>Spermatophyta</taxon>
        <taxon>Magnoliopsida</taxon>
        <taxon>eudicotyledons</taxon>
        <taxon>Gunneridae</taxon>
        <taxon>Pentapetalae</taxon>
        <taxon>asterids</taxon>
        <taxon>lamiids</taxon>
        <taxon>Solanales</taxon>
        <taxon>Convolvulaceae</taxon>
        <taxon>Cuscuteae</taxon>
        <taxon>Cuscuta</taxon>
        <taxon>Cuscuta subgen. Cuscuta</taxon>
    </lineage>
</organism>
<dbReference type="EMBL" id="CAMAPF010000130">
    <property type="protein sequence ID" value="CAH9105253.1"/>
    <property type="molecule type" value="Genomic_DNA"/>
</dbReference>
<dbReference type="EMBL" id="CAMAPF010001035">
    <property type="protein sequence ID" value="CAH9142023.1"/>
    <property type="molecule type" value="Genomic_DNA"/>
</dbReference>
<name>A0AAV0DPN5_9ASTE</name>
<dbReference type="Proteomes" id="UP001152523">
    <property type="component" value="Unassembled WGS sequence"/>
</dbReference>
<accession>A0AAV0DPN5</accession>
<sequence>MVRRGPFTLPAMVLPIPTYRLPCIPCLSPPDENWYMDIEAMFHMMPSSGTLTPYFNLSTNSPILVGNGSSLPVMVTPPYLQSTNSSPLLLFKVLHAPRLIKNLIYVHLFTFDNNVSVEFDLFGISVTDLHPVSNGPSPASHTPSAMMHVSD</sequence>
<gene>
    <name evidence="1" type="ORF">CEPIT_LOCUS17124</name>
    <name evidence="2" type="ORF">CEPIT_LOCUS39582</name>
</gene>
<reference evidence="1" key="1">
    <citation type="submission" date="2022-07" db="EMBL/GenBank/DDBJ databases">
        <authorList>
            <person name="Macas J."/>
            <person name="Novak P."/>
            <person name="Neumann P."/>
        </authorList>
    </citation>
    <scope>NUCLEOTIDE SEQUENCE</scope>
</reference>
<dbReference type="AlphaFoldDB" id="A0AAV0DPN5"/>